<dbReference type="GO" id="GO:0032259">
    <property type="term" value="P:methylation"/>
    <property type="evidence" value="ECO:0007669"/>
    <property type="project" value="UniProtKB-KW"/>
</dbReference>
<organism evidence="2 3">
    <name type="scientific">Nonomuraea purpurea</name>
    <dbReference type="NCBI Taxonomy" id="1849276"/>
    <lineage>
        <taxon>Bacteria</taxon>
        <taxon>Bacillati</taxon>
        <taxon>Actinomycetota</taxon>
        <taxon>Actinomycetes</taxon>
        <taxon>Streptosporangiales</taxon>
        <taxon>Streptosporangiaceae</taxon>
        <taxon>Nonomuraea</taxon>
    </lineage>
</organism>
<dbReference type="Pfam" id="PF08241">
    <property type="entry name" value="Methyltransf_11"/>
    <property type="match status" value="1"/>
</dbReference>
<gene>
    <name evidence="2" type="ORF">ACFOY2_40470</name>
</gene>
<evidence type="ECO:0000313" key="3">
    <source>
        <dbReference type="Proteomes" id="UP001595851"/>
    </source>
</evidence>
<dbReference type="EMBL" id="JBHSBI010000028">
    <property type="protein sequence ID" value="MFC4013560.1"/>
    <property type="molecule type" value="Genomic_DNA"/>
</dbReference>
<keyword evidence="2" id="KW-0489">Methyltransferase</keyword>
<name>A0ABV8GKM6_9ACTN</name>
<accession>A0ABV8GKM6</accession>
<dbReference type="InterPro" id="IPR029063">
    <property type="entry name" value="SAM-dependent_MTases_sf"/>
</dbReference>
<dbReference type="InterPro" id="IPR013216">
    <property type="entry name" value="Methyltransf_11"/>
</dbReference>
<keyword evidence="2" id="KW-0808">Transferase</keyword>
<reference evidence="3" key="1">
    <citation type="journal article" date="2019" name="Int. J. Syst. Evol. Microbiol.">
        <title>The Global Catalogue of Microorganisms (GCM) 10K type strain sequencing project: providing services to taxonomists for standard genome sequencing and annotation.</title>
        <authorList>
            <consortium name="The Broad Institute Genomics Platform"/>
            <consortium name="The Broad Institute Genome Sequencing Center for Infectious Disease"/>
            <person name="Wu L."/>
            <person name="Ma J."/>
        </authorList>
    </citation>
    <scope>NUCLEOTIDE SEQUENCE [LARGE SCALE GENOMIC DNA]</scope>
    <source>
        <strain evidence="3">TBRC 1276</strain>
    </source>
</reference>
<evidence type="ECO:0000313" key="2">
    <source>
        <dbReference type="EMBL" id="MFC4013560.1"/>
    </source>
</evidence>
<dbReference type="Proteomes" id="UP001595851">
    <property type="component" value="Unassembled WGS sequence"/>
</dbReference>
<evidence type="ECO:0000259" key="1">
    <source>
        <dbReference type="Pfam" id="PF08241"/>
    </source>
</evidence>
<dbReference type="GO" id="GO:0008168">
    <property type="term" value="F:methyltransferase activity"/>
    <property type="evidence" value="ECO:0007669"/>
    <property type="project" value="UniProtKB-KW"/>
</dbReference>
<keyword evidence="3" id="KW-1185">Reference proteome</keyword>
<dbReference type="CDD" id="cd02440">
    <property type="entry name" value="AdoMet_MTases"/>
    <property type="match status" value="1"/>
</dbReference>
<dbReference type="RefSeq" id="WP_379533415.1">
    <property type="nucleotide sequence ID" value="NZ_JBHSBI010000028.1"/>
</dbReference>
<dbReference type="EC" id="2.1.1.-" evidence="2"/>
<proteinExistence type="predicted"/>
<sequence length="263" mass="29063">MNQREQRLKTSAERDGRRANLALYSGGEEVRGYFSERYHAVRVLLARKQLGKALENAALHAGLPVIELGAGGGRIVEGGRLLGVLGSRNVVYVDFDPGALGSVEFRGHRRLCSDAATTLPFRDATVCAVVLGELIEHIYDTRRLLEECHRILAPGGVVVVTTPNLAALQDRIRFFAGRSPRHVNPLHRYLWLHIRPFTASSLTEVFGAAGFDVTELESNFVIWRKKSGGRFQSRSLARLFPGLGSILIVCARKAERSPLRPLT</sequence>
<protein>
    <submittedName>
        <fullName evidence="2">Class I SAM-dependent methyltransferase</fullName>
        <ecNumber evidence="2">2.1.1.-</ecNumber>
    </submittedName>
</protein>
<feature type="domain" description="Methyltransferase type 11" evidence="1">
    <location>
        <begin position="67"/>
        <end position="160"/>
    </location>
</feature>
<dbReference type="SUPFAM" id="SSF53335">
    <property type="entry name" value="S-adenosyl-L-methionine-dependent methyltransferases"/>
    <property type="match status" value="1"/>
</dbReference>
<comment type="caution">
    <text evidence="2">The sequence shown here is derived from an EMBL/GenBank/DDBJ whole genome shotgun (WGS) entry which is preliminary data.</text>
</comment>
<dbReference type="Gene3D" id="3.40.50.150">
    <property type="entry name" value="Vaccinia Virus protein VP39"/>
    <property type="match status" value="1"/>
</dbReference>